<proteinExistence type="inferred from homology"/>
<feature type="domain" description="Cytochrome b5 heme-binding" evidence="10">
    <location>
        <begin position="2"/>
        <end position="78"/>
    </location>
</feature>
<dbReference type="GO" id="GO:0033539">
    <property type="term" value="P:fatty acid beta-oxidation using acyl-CoA dehydrogenase"/>
    <property type="evidence" value="ECO:0007669"/>
    <property type="project" value="TreeGrafter"/>
</dbReference>
<dbReference type="SMART" id="SM01117">
    <property type="entry name" value="Cyt-b5"/>
    <property type="match status" value="1"/>
</dbReference>
<feature type="compositionally biased region" description="Low complexity" evidence="9">
    <location>
        <begin position="137"/>
        <end position="152"/>
    </location>
</feature>
<dbReference type="InterPro" id="IPR013786">
    <property type="entry name" value="AcylCoA_DH/ox_N"/>
</dbReference>
<dbReference type="Gene3D" id="3.10.120.10">
    <property type="entry name" value="Cytochrome b5-like heme/steroid binding domain"/>
    <property type="match status" value="1"/>
</dbReference>
<evidence type="ECO:0000256" key="1">
    <source>
        <dbReference type="ARBA" id="ARBA00001974"/>
    </source>
</evidence>
<dbReference type="AlphaFoldDB" id="A0AAW2YKA9"/>
<dbReference type="GO" id="GO:0020037">
    <property type="term" value="F:heme binding"/>
    <property type="evidence" value="ECO:0007669"/>
    <property type="project" value="InterPro"/>
</dbReference>
<dbReference type="GO" id="GO:0005737">
    <property type="term" value="C:cytoplasm"/>
    <property type="evidence" value="ECO:0007669"/>
    <property type="project" value="TreeGrafter"/>
</dbReference>
<evidence type="ECO:0000313" key="12">
    <source>
        <dbReference type="Proteomes" id="UP001431209"/>
    </source>
</evidence>
<dbReference type="Gene3D" id="1.10.540.10">
    <property type="entry name" value="Acyl-CoA dehydrogenase/oxidase, N-terminal domain"/>
    <property type="match status" value="1"/>
</dbReference>
<keyword evidence="8" id="KW-0408">Iron</keyword>
<evidence type="ECO:0000256" key="2">
    <source>
        <dbReference type="ARBA" id="ARBA00009347"/>
    </source>
</evidence>
<organism evidence="11 12">
    <name type="scientific">Acrasis kona</name>
    <dbReference type="NCBI Taxonomy" id="1008807"/>
    <lineage>
        <taxon>Eukaryota</taxon>
        <taxon>Discoba</taxon>
        <taxon>Heterolobosea</taxon>
        <taxon>Tetramitia</taxon>
        <taxon>Eutetramitia</taxon>
        <taxon>Acrasidae</taxon>
        <taxon>Acrasis</taxon>
    </lineage>
</organism>
<gene>
    <name evidence="11" type="ORF">AKO1_013489</name>
</gene>
<dbReference type="PANTHER" id="PTHR48083:SF28">
    <property type="entry name" value="ACYL-COA DEHYDROGENASE FAMILY PROTEIN (AFU_ORTHOLOGUE AFUA_6G10880)-RELATED"/>
    <property type="match status" value="1"/>
</dbReference>
<dbReference type="SUPFAM" id="SSF55856">
    <property type="entry name" value="Cytochrome b5-like heme/steroid binding domain"/>
    <property type="match status" value="1"/>
</dbReference>
<reference evidence="11 12" key="1">
    <citation type="submission" date="2024-03" db="EMBL/GenBank/DDBJ databases">
        <title>The Acrasis kona genome and developmental transcriptomes reveal deep origins of eukaryotic multicellular pathways.</title>
        <authorList>
            <person name="Sheikh S."/>
            <person name="Fu C.-J."/>
            <person name="Brown M.W."/>
            <person name="Baldauf S.L."/>
        </authorList>
    </citation>
    <scope>NUCLEOTIDE SEQUENCE [LARGE SCALE GENOMIC DNA]</scope>
    <source>
        <strain evidence="11 12">ATCC MYA-3509</strain>
    </source>
</reference>
<keyword evidence="7" id="KW-0560">Oxidoreductase</keyword>
<sequence>MTKTYTRDECLKHNKAGDCWVIIEGKVYDMSGFLKEHPGGNKVVLKVAGKDATKQFNQFHNKNILMQYQKRLYIGDIDEGKEGKEKTEEKPQEKSQVKEEAKVISVSGPPVSNGQAATKTPAPSANDPAKNISVSGPPVSSTPNIPNTSSNNKPKQTEWSVSFYGDQIPYGDPDWYQGWNTTYYNDSHKKFRDAMRKFVDENIAPHVHEWDEKKKIPLELYKKAYEAGILPGAVGAPWPTKYAGPNIAGGIKPEEFDYFHEMILVDELCRPGSGGATWGIYAGINIGLPPIIKFGSEHLCEKVAKPCLRGDKRICLAITEPYAGSDVANIQTTAKKTEDGKHYVVNGEKKWITNGVFCDFFTVAVRTGGAGMGGISMLVVERSKGVETRQMDCSGVWSSGTTYVTFDDVLVPVENLIGEENQGFKYIMHNFNHERFIIACQASRFARVCYEEAFKYAHKRSTFGKRLIDHPVIRLKLAHMTRQIESTHAWLESICHQLNTLDKKDQATRMAGPIALLKAQATQTLEFCAREASQIFGGLSYSRGGQGEKVERLYREVRAYAIPGGSEEIMLDLGIRQAMRASKL</sequence>
<dbReference type="Pfam" id="PF00441">
    <property type="entry name" value="Acyl-CoA_dh_1"/>
    <property type="match status" value="1"/>
</dbReference>
<dbReference type="PROSITE" id="PS00191">
    <property type="entry name" value="CYTOCHROME_B5_1"/>
    <property type="match status" value="1"/>
</dbReference>
<dbReference type="InterPro" id="IPR009100">
    <property type="entry name" value="AcylCoA_DH/oxidase_NM_dom_sf"/>
</dbReference>
<dbReference type="Pfam" id="PF00173">
    <property type="entry name" value="Cyt-b5"/>
    <property type="match status" value="1"/>
</dbReference>
<dbReference type="Pfam" id="PF02770">
    <property type="entry name" value="Acyl-CoA_dh_M"/>
    <property type="match status" value="1"/>
</dbReference>
<dbReference type="Gene3D" id="1.20.140.10">
    <property type="entry name" value="Butyryl-CoA Dehydrogenase, subunit A, domain 3"/>
    <property type="match status" value="1"/>
</dbReference>
<evidence type="ECO:0000256" key="4">
    <source>
        <dbReference type="ARBA" id="ARBA00022630"/>
    </source>
</evidence>
<dbReference type="Pfam" id="PF02771">
    <property type="entry name" value="Acyl-CoA_dh_N"/>
    <property type="match status" value="1"/>
</dbReference>
<evidence type="ECO:0000256" key="7">
    <source>
        <dbReference type="ARBA" id="ARBA00023002"/>
    </source>
</evidence>
<dbReference type="InterPro" id="IPR036400">
    <property type="entry name" value="Cyt_B5-like_heme/steroid_sf"/>
</dbReference>
<dbReference type="Proteomes" id="UP001431209">
    <property type="component" value="Unassembled WGS sequence"/>
</dbReference>
<dbReference type="InterPro" id="IPR018506">
    <property type="entry name" value="Cyt_B5_heme-BS"/>
</dbReference>
<evidence type="ECO:0000259" key="10">
    <source>
        <dbReference type="PROSITE" id="PS50255"/>
    </source>
</evidence>
<dbReference type="InterPro" id="IPR036250">
    <property type="entry name" value="AcylCo_DH-like_C"/>
</dbReference>
<dbReference type="EMBL" id="JAOPGA020000219">
    <property type="protein sequence ID" value="KAL0477695.1"/>
    <property type="molecule type" value="Genomic_DNA"/>
</dbReference>
<evidence type="ECO:0000256" key="5">
    <source>
        <dbReference type="ARBA" id="ARBA00022723"/>
    </source>
</evidence>
<evidence type="ECO:0000256" key="3">
    <source>
        <dbReference type="ARBA" id="ARBA00022617"/>
    </source>
</evidence>
<feature type="compositionally biased region" description="Basic and acidic residues" evidence="9">
    <location>
        <begin position="80"/>
        <end position="102"/>
    </location>
</feature>
<keyword evidence="12" id="KW-1185">Reference proteome</keyword>
<comment type="caution">
    <text evidence="11">The sequence shown here is derived from an EMBL/GenBank/DDBJ whole genome shotgun (WGS) entry which is preliminary data.</text>
</comment>
<dbReference type="GO" id="GO:0046872">
    <property type="term" value="F:metal ion binding"/>
    <property type="evidence" value="ECO:0007669"/>
    <property type="project" value="UniProtKB-KW"/>
</dbReference>
<dbReference type="InterPro" id="IPR037069">
    <property type="entry name" value="AcylCoA_DH/ox_N_sf"/>
</dbReference>
<dbReference type="PANTHER" id="PTHR48083">
    <property type="entry name" value="MEDIUM-CHAIN SPECIFIC ACYL-COA DEHYDROGENASE, MITOCHONDRIAL-RELATED"/>
    <property type="match status" value="1"/>
</dbReference>
<feature type="region of interest" description="Disordered" evidence="9">
    <location>
        <begin position="80"/>
        <end position="156"/>
    </location>
</feature>
<protein>
    <submittedName>
        <fullName evidence="11">Long-chain specific acyl-CoA dehydrogenase, mitochondrial</fullName>
    </submittedName>
</protein>
<name>A0AAW2YKA9_9EUKA</name>
<accession>A0AAW2YKA9</accession>
<dbReference type="InterPro" id="IPR046373">
    <property type="entry name" value="Acyl-CoA_Oxase/DH_mid-dom_sf"/>
</dbReference>
<evidence type="ECO:0000256" key="6">
    <source>
        <dbReference type="ARBA" id="ARBA00022827"/>
    </source>
</evidence>
<evidence type="ECO:0000256" key="9">
    <source>
        <dbReference type="SAM" id="MobiDB-lite"/>
    </source>
</evidence>
<feature type="compositionally biased region" description="Polar residues" evidence="9">
    <location>
        <begin position="110"/>
        <end position="123"/>
    </location>
</feature>
<keyword evidence="4" id="KW-0285">Flavoprotein</keyword>
<dbReference type="SUPFAM" id="SSF47203">
    <property type="entry name" value="Acyl-CoA dehydrogenase C-terminal domain-like"/>
    <property type="match status" value="1"/>
</dbReference>
<evidence type="ECO:0000256" key="8">
    <source>
        <dbReference type="ARBA" id="ARBA00023004"/>
    </source>
</evidence>
<dbReference type="InterPro" id="IPR001199">
    <property type="entry name" value="Cyt_B5-like_heme/steroid-bd"/>
</dbReference>
<keyword evidence="3" id="KW-0349">Heme</keyword>
<comment type="similarity">
    <text evidence="2">Belongs to the acyl-CoA dehydrogenase family.</text>
</comment>
<dbReference type="GO" id="GO:0003995">
    <property type="term" value="F:acyl-CoA dehydrogenase activity"/>
    <property type="evidence" value="ECO:0007669"/>
    <property type="project" value="TreeGrafter"/>
</dbReference>
<dbReference type="InterPro" id="IPR009075">
    <property type="entry name" value="AcylCo_DH/oxidase_C"/>
</dbReference>
<dbReference type="SUPFAM" id="SSF56645">
    <property type="entry name" value="Acyl-CoA dehydrogenase NM domain-like"/>
    <property type="match status" value="1"/>
</dbReference>
<comment type="cofactor">
    <cofactor evidence="1">
        <name>FAD</name>
        <dbReference type="ChEBI" id="CHEBI:57692"/>
    </cofactor>
</comment>
<keyword evidence="6" id="KW-0274">FAD</keyword>
<dbReference type="FunFam" id="2.40.110.10:FF:000002">
    <property type="entry name" value="Acyl-CoA dehydrogenase fadE12"/>
    <property type="match status" value="1"/>
</dbReference>
<dbReference type="GO" id="GO:0050660">
    <property type="term" value="F:flavin adenine dinucleotide binding"/>
    <property type="evidence" value="ECO:0007669"/>
    <property type="project" value="InterPro"/>
</dbReference>
<dbReference type="InterPro" id="IPR050741">
    <property type="entry name" value="Acyl-CoA_dehydrogenase"/>
</dbReference>
<dbReference type="InterPro" id="IPR006091">
    <property type="entry name" value="Acyl-CoA_Oxase/DH_mid-dom"/>
</dbReference>
<dbReference type="Gene3D" id="2.40.110.10">
    <property type="entry name" value="Butyryl-CoA Dehydrogenase, subunit A, domain 2"/>
    <property type="match status" value="1"/>
</dbReference>
<dbReference type="PROSITE" id="PS50255">
    <property type="entry name" value="CYTOCHROME_B5_2"/>
    <property type="match status" value="1"/>
</dbReference>
<keyword evidence="5" id="KW-0479">Metal-binding</keyword>
<evidence type="ECO:0000313" key="11">
    <source>
        <dbReference type="EMBL" id="KAL0477695.1"/>
    </source>
</evidence>